<evidence type="ECO:0000256" key="6">
    <source>
        <dbReference type="ARBA" id="ARBA00022527"/>
    </source>
</evidence>
<dbReference type="InterPro" id="IPR003605">
    <property type="entry name" value="GS_dom"/>
</dbReference>
<accession>A0A7R9A2Q8</accession>
<dbReference type="PROSITE" id="PS51256">
    <property type="entry name" value="GS"/>
    <property type="match status" value="1"/>
</dbReference>
<evidence type="ECO:0000256" key="3">
    <source>
        <dbReference type="ARBA" id="ARBA00004479"/>
    </source>
</evidence>
<evidence type="ECO:0000256" key="19">
    <source>
        <dbReference type="SAM" id="Phobius"/>
    </source>
</evidence>
<comment type="similarity">
    <text evidence="4">Belongs to the protein kinase superfamily. TKL Ser/Thr protein kinase family. TGFB receptor subfamily.</text>
</comment>
<dbReference type="InterPro" id="IPR000333">
    <property type="entry name" value="TGFB_receptor"/>
</dbReference>
<dbReference type="InterPro" id="IPR000719">
    <property type="entry name" value="Prot_kinase_dom"/>
</dbReference>
<feature type="transmembrane region" description="Helical" evidence="19">
    <location>
        <begin position="996"/>
        <end position="1015"/>
    </location>
</feature>
<comment type="cofactor">
    <cofactor evidence="2">
        <name>Mg(2+)</name>
        <dbReference type="ChEBI" id="CHEBI:18420"/>
    </cofactor>
</comment>
<dbReference type="GO" id="GO:0043235">
    <property type="term" value="C:receptor complex"/>
    <property type="evidence" value="ECO:0007669"/>
    <property type="project" value="TreeGrafter"/>
</dbReference>
<protein>
    <recommendedName>
        <fullName evidence="5">receptor protein serine/threonine kinase</fullName>
        <ecNumber evidence="5">2.7.11.30</ecNumber>
    </recommendedName>
</protein>
<dbReference type="SUPFAM" id="SSF57302">
    <property type="entry name" value="Snake toxin-like"/>
    <property type="match status" value="1"/>
</dbReference>
<reference evidence="22" key="1">
    <citation type="submission" date="2020-11" db="EMBL/GenBank/DDBJ databases">
        <authorList>
            <person name="Tran Van P."/>
        </authorList>
    </citation>
    <scope>NUCLEOTIDE SEQUENCE</scope>
</reference>
<evidence type="ECO:0000256" key="18">
    <source>
        <dbReference type="SAM" id="MobiDB-lite"/>
    </source>
</evidence>
<evidence type="ECO:0000256" key="7">
    <source>
        <dbReference type="ARBA" id="ARBA00022679"/>
    </source>
</evidence>
<evidence type="ECO:0000256" key="4">
    <source>
        <dbReference type="ARBA" id="ARBA00009605"/>
    </source>
</evidence>
<evidence type="ECO:0000256" key="2">
    <source>
        <dbReference type="ARBA" id="ARBA00001946"/>
    </source>
</evidence>
<keyword evidence="8 19" id="KW-0812">Transmembrane</keyword>
<dbReference type="PROSITE" id="PS50011">
    <property type="entry name" value="PROTEIN_KINASE_DOM"/>
    <property type="match status" value="1"/>
</dbReference>
<keyword evidence="7" id="KW-0808">Transferase</keyword>
<evidence type="ECO:0000256" key="16">
    <source>
        <dbReference type="ARBA" id="ARBA00023136"/>
    </source>
</evidence>
<sequence length="1082" mass="120779">MPEPPAAIQNAMMKDKKPFTYTPGGLDLISQIKSPRMQKRVQRNLDNQGLPSPPPQLQQTNPPLPTPVSTAASIPMTQVPVLPPVPASFPRGLPNQVGPSSSFKRELQQPKQQPPSPQPQMRYVEPPSPQPQMRQVQPPSAQQLMRQVQPPSPQPQMRQVQPSSPQSQMRQMQPQSPQSPMHMRQQQQQQQQTSASYNKPQPQAFKSGFKTVLQNQQEPTPPLLQQQQPSWSSLFPEEPGPRVHRVPVSIARDERDAAPSAEGALYIPPIQKTTPTWMQSGPARAQRQQLDAVEIPVQVVRTSNKPGRSGGSENPQMHSGAFRLLQQMTADYADPREEPVLQGLERVQLSDDDMRLLNHVRQHEEEEKHLHDQETDPRYRGAYIPSRAFRMLQDMTATVLCQVKPDIAQQKVTKEVCCTFTSRTKKMDHKGNNAPYMELLRRALESYSLRHPDRNEGDAATFWRHGDLLWLQSARIYSIFMCCGFCPDGMPNSTCQPKPLAYCFTAVEEVIDPQTGDFIPEYSYGCLPPEETGLMQCKGYLVPHVIPQSIACCRPEIDGDFCNSNLQPMYTPTKRISFEPHFTDSRILIPFIVSILVCAIALILILHYAMNYLKRRGLRRGDLSVKQPFLSEFGFGGSTGTTDVTSGSGAGLPKLVQQTIGCQITLERLVGSGRFSDRWLGTWRSEKVLVKVFSTANEFAWQRETQIYQTSLLRHENILGFIASDVKCIVGASAQMLLITEYPEQGTLREFLSQLTHPLQSGDLAQLAYSLARGITHLHVEVIGSQGKPGIAHRDLSSANIYVKADGSCCIGNFVMAVQFSGWLFQNFFDTSQSVTIGLIQLCSDSQELDVPLEMVESYGDFLYWPPEALKSGLHDASFGDYKAADMYAVGLILWELLSVSQHRWDGEATEEKKVLYQLPFTEFLTSQPSIQDLYQLVCIKGQRPSLPPHVYSSPDKQFTRAASGVDSGTGDGGMLEKPSRISSDCFKTEKDTSACLHYIHFSSILILFSSLIMLCTELSNQDVAFSFVEESDGYLECGKRSVMDPIAISLLFVHVTLGSSSAVTCKMQNCNGIIAEAEGKE</sequence>
<dbReference type="FunFam" id="2.10.60.10:FF:000021">
    <property type="entry name" value="Receptor protein serine/threonine kinase"/>
    <property type="match status" value="1"/>
</dbReference>
<feature type="domain" description="GS" evidence="21">
    <location>
        <begin position="624"/>
        <end position="663"/>
    </location>
</feature>
<evidence type="ECO:0000256" key="5">
    <source>
        <dbReference type="ARBA" id="ARBA00012401"/>
    </source>
</evidence>
<evidence type="ECO:0000256" key="10">
    <source>
        <dbReference type="ARBA" id="ARBA00022729"/>
    </source>
</evidence>
<evidence type="ECO:0000313" key="23">
    <source>
        <dbReference type="Proteomes" id="UP000677054"/>
    </source>
</evidence>
<evidence type="ECO:0000256" key="13">
    <source>
        <dbReference type="ARBA" id="ARBA00022840"/>
    </source>
</evidence>
<dbReference type="PANTHER" id="PTHR23255">
    <property type="entry name" value="TRANSFORMING GROWTH FACTOR-BETA RECEPTOR TYPE I AND II"/>
    <property type="match status" value="1"/>
</dbReference>
<comment type="subcellular location">
    <subcellularLocation>
        <location evidence="3">Membrane</location>
        <topology evidence="3">Single-pass type I membrane protein</topology>
    </subcellularLocation>
</comment>
<keyword evidence="10" id="KW-0732">Signal</keyword>
<evidence type="ECO:0000313" key="22">
    <source>
        <dbReference type="EMBL" id="CAD7246035.1"/>
    </source>
</evidence>
<dbReference type="InterPro" id="IPR011009">
    <property type="entry name" value="Kinase-like_dom_sf"/>
</dbReference>
<evidence type="ECO:0000256" key="17">
    <source>
        <dbReference type="ARBA" id="ARBA00023170"/>
    </source>
</evidence>
<dbReference type="CDD" id="cd23596">
    <property type="entry name" value="TFP_LU_ECD_Tkv"/>
    <property type="match status" value="1"/>
</dbReference>
<evidence type="ECO:0000256" key="9">
    <source>
        <dbReference type="ARBA" id="ARBA00022723"/>
    </source>
</evidence>
<evidence type="ECO:0000259" key="21">
    <source>
        <dbReference type="PROSITE" id="PS51256"/>
    </source>
</evidence>
<dbReference type="Gene3D" id="3.30.200.20">
    <property type="entry name" value="Phosphorylase Kinase, domain 1"/>
    <property type="match status" value="1"/>
</dbReference>
<evidence type="ECO:0000256" key="15">
    <source>
        <dbReference type="ARBA" id="ARBA00022989"/>
    </source>
</evidence>
<feature type="compositionally biased region" description="Polar residues" evidence="18">
    <location>
        <begin position="131"/>
        <end position="144"/>
    </location>
</feature>
<keyword evidence="12" id="KW-0418">Kinase</keyword>
<dbReference type="Pfam" id="PF07714">
    <property type="entry name" value="PK_Tyr_Ser-Thr"/>
    <property type="match status" value="1"/>
</dbReference>
<dbReference type="Gene3D" id="1.10.510.10">
    <property type="entry name" value="Transferase(Phosphotransferase) domain 1"/>
    <property type="match status" value="1"/>
</dbReference>
<dbReference type="EC" id="2.7.11.30" evidence="5"/>
<dbReference type="GO" id="GO:0071363">
    <property type="term" value="P:cellular response to growth factor stimulus"/>
    <property type="evidence" value="ECO:0007669"/>
    <property type="project" value="TreeGrafter"/>
</dbReference>
<feature type="region of interest" description="Disordered" evidence="18">
    <location>
        <begin position="1"/>
        <end position="242"/>
    </location>
</feature>
<keyword evidence="13" id="KW-0067">ATP-binding</keyword>
<evidence type="ECO:0000256" key="1">
    <source>
        <dbReference type="ARBA" id="ARBA00001936"/>
    </source>
</evidence>
<keyword evidence="9" id="KW-0479">Metal-binding</keyword>
<keyword evidence="11" id="KW-0547">Nucleotide-binding</keyword>
<gene>
    <name evidence="22" type="ORF">DSTB1V02_LOCUS5899</name>
</gene>
<proteinExistence type="inferred from homology"/>
<feature type="compositionally biased region" description="Low complexity" evidence="18">
    <location>
        <begin position="213"/>
        <end position="234"/>
    </location>
</feature>
<organism evidence="22">
    <name type="scientific">Darwinula stevensoni</name>
    <dbReference type="NCBI Taxonomy" id="69355"/>
    <lineage>
        <taxon>Eukaryota</taxon>
        <taxon>Metazoa</taxon>
        <taxon>Ecdysozoa</taxon>
        <taxon>Arthropoda</taxon>
        <taxon>Crustacea</taxon>
        <taxon>Oligostraca</taxon>
        <taxon>Ostracoda</taxon>
        <taxon>Podocopa</taxon>
        <taxon>Podocopida</taxon>
        <taxon>Darwinulocopina</taxon>
        <taxon>Darwinuloidea</taxon>
        <taxon>Darwinulidae</taxon>
        <taxon>Darwinula</taxon>
    </lineage>
</organism>
<keyword evidence="15 19" id="KW-1133">Transmembrane helix</keyword>
<comment type="cofactor">
    <cofactor evidence="1">
        <name>Mn(2+)</name>
        <dbReference type="ChEBI" id="CHEBI:29035"/>
    </cofactor>
</comment>
<dbReference type="GO" id="GO:0005886">
    <property type="term" value="C:plasma membrane"/>
    <property type="evidence" value="ECO:0007669"/>
    <property type="project" value="TreeGrafter"/>
</dbReference>
<dbReference type="Proteomes" id="UP000677054">
    <property type="component" value="Unassembled WGS sequence"/>
</dbReference>
<keyword evidence="23" id="KW-1185">Reference proteome</keyword>
<dbReference type="GO" id="GO:0005524">
    <property type="term" value="F:ATP binding"/>
    <property type="evidence" value="ECO:0007669"/>
    <property type="project" value="UniProtKB-KW"/>
</dbReference>
<dbReference type="Gene3D" id="2.10.60.10">
    <property type="entry name" value="CD59"/>
    <property type="match status" value="1"/>
</dbReference>
<keyword evidence="6" id="KW-0723">Serine/threonine-protein kinase</keyword>
<evidence type="ECO:0000259" key="20">
    <source>
        <dbReference type="PROSITE" id="PS50011"/>
    </source>
</evidence>
<dbReference type="InterPro" id="IPR045860">
    <property type="entry name" value="Snake_toxin-like_sf"/>
</dbReference>
<dbReference type="PANTHER" id="PTHR23255:SF68">
    <property type="entry name" value="RECEPTOR PROTEIN SERINE_THREONINE KINASE"/>
    <property type="match status" value="1"/>
</dbReference>
<dbReference type="OrthoDB" id="10261027at2759"/>
<keyword evidence="16 19" id="KW-0472">Membrane</keyword>
<dbReference type="EMBL" id="CAJPEV010001020">
    <property type="protein sequence ID" value="CAG0890197.1"/>
    <property type="molecule type" value="Genomic_DNA"/>
</dbReference>
<dbReference type="InterPro" id="IPR001245">
    <property type="entry name" value="Ser-Thr/Tyr_kinase_cat_dom"/>
</dbReference>
<dbReference type="AlphaFoldDB" id="A0A7R9A2Q8"/>
<feature type="domain" description="Protein kinase" evidence="20">
    <location>
        <begin position="664"/>
        <end position="960"/>
    </location>
</feature>
<evidence type="ECO:0000256" key="12">
    <source>
        <dbReference type="ARBA" id="ARBA00022777"/>
    </source>
</evidence>
<dbReference type="SUPFAM" id="SSF56112">
    <property type="entry name" value="Protein kinase-like (PK-like)"/>
    <property type="match status" value="1"/>
</dbReference>
<feature type="transmembrane region" description="Helical" evidence="19">
    <location>
        <begin position="587"/>
        <end position="610"/>
    </location>
</feature>
<name>A0A7R9A2Q8_9CRUS</name>
<keyword evidence="17" id="KW-0675">Receptor</keyword>
<dbReference type="GO" id="GO:0004675">
    <property type="term" value="F:transmembrane receptor protein serine/threonine kinase activity"/>
    <property type="evidence" value="ECO:0007669"/>
    <property type="project" value="UniProtKB-EC"/>
</dbReference>
<dbReference type="EMBL" id="LR900537">
    <property type="protein sequence ID" value="CAD7246035.1"/>
    <property type="molecule type" value="Genomic_DNA"/>
</dbReference>
<evidence type="ECO:0000256" key="11">
    <source>
        <dbReference type="ARBA" id="ARBA00022741"/>
    </source>
</evidence>
<feature type="compositionally biased region" description="Low complexity" evidence="18">
    <location>
        <begin position="145"/>
        <end position="192"/>
    </location>
</feature>
<evidence type="ECO:0000256" key="8">
    <source>
        <dbReference type="ARBA" id="ARBA00022692"/>
    </source>
</evidence>
<evidence type="ECO:0000256" key="14">
    <source>
        <dbReference type="ARBA" id="ARBA00022842"/>
    </source>
</evidence>
<feature type="compositionally biased region" description="Pro residues" evidence="18">
    <location>
        <begin position="51"/>
        <end position="66"/>
    </location>
</feature>
<keyword evidence="14" id="KW-0460">Magnesium</keyword>